<gene>
    <name evidence="1" type="ORF">Pint_34493</name>
</gene>
<dbReference type="Proteomes" id="UP001163603">
    <property type="component" value="Chromosome 14"/>
</dbReference>
<protein>
    <submittedName>
        <fullName evidence="1">Uncharacterized protein</fullName>
    </submittedName>
</protein>
<comment type="caution">
    <text evidence="1">The sequence shown here is derived from an EMBL/GenBank/DDBJ whole genome shotgun (WGS) entry which is preliminary data.</text>
</comment>
<proteinExistence type="predicted"/>
<reference evidence="2" key="1">
    <citation type="journal article" date="2023" name="G3 (Bethesda)">
        <title>Genome assembly and association tests identify interacting loci associated with vigor, precocity, and sex in interspecific pistachio rootstocks.</title>
        <authorList>
            <person name="Palmer W."/>
            <person name="Jacygrad E."/>
            <person name="Sagayaradj S."/>
            <person name="Cavanaugh K."/>
            <person name="Han R."/>
            <person name="Bertier L."/>
            <person name="Beede B."/>
            <person name="Kafkas S."/>
            <person name="Golino D."/>
            <person name="Preece J."/>
            <person name="Michelmore R."/>
        </authorList>
    </citation>
    <scope>NUCLEOTIDE SEQUENCE [LARGE SCALE GENOMIC DNA]</scope>
</reference>
<dbReference type="EMBL" id="CM047749">
    <property type="protein sequence ID" value="KAJ0009870.1"/>
    <property type="molecule type" value="Genomic_DNA"/>
</dbReference>
<evidence type="ECO:0000313" key="2">
    <source>
        <dbReference type="Proteomes" id="UP001163603"/>
    </source>
</evidence>
<accession>A0ACC0X2Z8</accession>
<keyword evidence="2" id="KW-1185">Reference proteome</keyword>
<name>A0ACC0X2Z8_9ROSI</name>
<evidence type="ECO:0000313" key="1">
    <source>
        <dbReference type="EMBL" id="KAJ0009870.1"/>
    </source>
</evidence>
<organism evidence="1 2">
    <name type="scientific">Pistacia integerrima</name>
    <dbReference type="NCBI Taxonomy" id="434235"/>
    <lineage>
        <taxon>Eukaryota</taxon>
        <taxon>Viridiplantae</taxon>
        <taxon>Streptophyta</taxon>
        <taxon>Embryophyta</taxon>
        <taxon>Tracheophyta</taxon>
        <taxon>Spermatophyta</taxon>
        <taxon>Magnoliopsida</taxon>
        <taxon>eudicotyledons</taxon>
        <taxon>Gunneridae</taxon>
        <taxon>Pentapetalae</taxon>
        <taxon>rosids</taxon>
        <taxon>malvids</taxon>
        <taxon>Sapindales</taxon>
        <taxon>Anacardiaceae</taxon>
        <taxon>Pistacia</taxon>
    </lineage>
</organism>
<sequence>MKTPKYFSYGETYVNHLSLRTKWDKRNQSSSTKHFRKTTQKLDIENGNKSSHGRVTNVTPVSLLEVKVALPTKVIFGNKTVAKKFDPPELAQLAKVRLGEGTLGSLFKVVLDCGSTITMRMVREGLVDAATLEFWINFFGVIRNTWLLPMHFSFWYGGEAFILYEYLCLGSLEELLHGSEGLQYTPLSWRARKHIAVCAAKAVAFLHTQVTKNGEGLVCGVIKSSNVMIQLDFSACLSGYETPYLVPPATIIRRNAGRIAPDDKLGRVHMGEEKARRAKSAIPEKGLQMDRVLQMIQDLQD</sequence>